<comment type="caution">
    <text evidence="3">The sequence shown here is derived from an EMBL/GenBank/DDBJ whole genome shotgun (WGS) entry which is preliminary data.</text>
</comment>
<dbReference type="Gene3D" id="3.40.50.450">
    <property type="match status" value="1"/>
</dbReference>
<dbReference type="Proteomes" id="UP001218246">
    <property type="component" value="Unassembled WGS sequence"/>
</dbReference>
<evidence type="ECO:0000256" key="1">
    <source>
        <dbReference type="ARBA" id="ARBA00006525"/>
    </source>
</evidence>
<evidence type="ECO:0000259" key="2">
    <source>
        <dbReference type="Pfam" id="PF02481"/>
    </source>
</evidence>
<organism evidence="3 4">
    <name type="scientific">Ectobacillus antri</name>
    <dbReference type="NCBI Taxonomy" id="2486280"/>
    <lineage>
        <taxon>Bacteria</taxon>
        <taxon>Bacillati</taxon>
        <taxon>Bacillota</taxon>
        <taxon>Bacilli</taxon>
        <taxon>Bacillales</taxon>
        <taxon>Bacillaceae</taxon>
        <taxon>Ectobacillus</taxon>
    </lineage>
</organism>
<keyword evidence="4" id="KW-1185">Reference proteome</keyword>
<gene>
    <name evidence="3" type="primary">dprA</name>
    <name evidence="3" type="ORF">P6P90_01085</name>
</gene>
<dbReference type="InterPro" id="IPR003488">
    <property type="entry name" value="DprA"/>
</dbReference>
<evidence type="ECO:0000313" key="4">
    <source>
        <dbReference type="Proteomes" id="UP001218246"/>
    </source>
</evidence>
<evidence type="ECO:0000313" key="3">
    <source>
        <dbReference type="EMBL" id="MDG5752594.1"/>
    </source>
</evidence>
<dbReference type="InterPro" id="IPR057666">
    <property type="entry name" value="DrpA_SLOG"/>
</dbReference>
<dbReference type="EMBL" id="JARULN010000001">
    <property type="protein sequence ID" value="MDG5752594.1"/>
    <property type="molecule type" value="Genomic_DNA"/>
</dbReference>
<dbReference type="NCBIfam" id="TIGR00732">
    <property type="entry name" value="dprA"/>
    <property type="match status" value="1"/>
</dbReference>
<reference evidence="3 4" key="1">
    <citation type="submission" date="2023-04" db="EMBL/GenBank/DDBJ databases">
        <title>Ectobacillus antri isolated from activated sludge.</title>
        <authorList>
            <person name="Yan P."/>
            <person name="Liu X."/>
        </authorList>
    </citation>
    <scope>NUCLEOTIDE SEQUENCE [LARGE SCALE GENOMIC DNA]</scope>
    <source>
        <strain evidence="3 4">C18H</strain>
    </source>
</reference>
<dbReference type="Pfam" id="PF02481">
    <property type="entry name" value="DNA_processg_A"/>
    <property type="match status" value="1"/>
</dbReference>
<feature type="domain" description="Smf/DprA SLOG" evidence="2">
    <location>
        <begin position="59"/>
        <end position="267"/>
    </location>
</feature>
<comment type="similarity">
    <text evidence="1">Belongs to the DprA/Smf family.</text>
</comment>
<dbReference type="RefSeq" id="WP_124563811.1">
    <property type="nucleotide sequence ID" value="NZ_JARRRY010000001.1"/>
</dbReference>
<sequence length="268" mass="30365">MARLLRYDPNLNFLYNLSAQEFSRILLISPKLSTFLFQHLHSPSLTIVQNDLQRNNAFFLTIWDDDYPDLLREIPDPPFVLYGMGKRELLHHPRKIAVVGTRKPSSYGISGIQSILAKLLQEDWLVVSGMAYGIDMVAHLTTLQYDRSTIAVLGGGFDHIYPESNYKKLKTWNNVLLLSEYPPSWQPQRWRFPKRNRIVSGLSKGVIVAEAQSQSGSLITADCALEQNREVFALPGPLSLKTAAGTNHLIQQGAKLVMNAHDILEEFY</sequence>
<dbReference type="PANTHER" id="PTHR43022">
    <property type="entry name" value="PROTEIN SMF"/>
    <property type="match status" value="1"/>
</dbReference>
<accession>A0ABT6GZU5</accession>
<dbReference type="SUPFAM" id="SSF102405">
    <property type="entry name" value="MCP/YpsA-like"/>
    <property type="match status" value="1"/>
</dbReference>
<name>A0ABT6GZU5_9BACI</name>
<proteinExistence type="inferred from homology"/>
<dbReference type="PANTHER" id="PTHR43022:SF1">
    <property type="entry name" value="PROTEIN SMF"/>
    <property type="match status" value="1"/>
</dbReference>
<protein>
    <submittedName>
        <fullName evidence="3">DNA-processing protein DprA</fullName>
    </submittedName>
</protein>